<dbReference type="GO" id="GO:0006783">
    <property type="term" value="P:heme biosynthetic process"/>
    <property type="evidence" value="ECO:0007669"/>
    <property type="project" value="TreeGrafter"/>
</dbReference>
<evidence type="ECO:0000256" key="5">
    <source>
        <dbReference type="ARBA" id="ARBA00023004"/>
    </source>
</evidence>
<dbReference type="SFLD" id="SFLDG01067">
    <property type="entry name" value="SPASM/twitch_domain_containing"/>
    <property type="match status" value="1"/>
</dbReference>
<dbReference type="SFLD" id="SFLDG01386">
    <property type="entry name" value="main_SPASM_domain-containing"/>
    <property type="match status" value="1"/>
</dbReference>
<keyword evidence="4" id="KW-0479">Metal-binding</keyword>
<dbReference type="SUPFAM" id="SSF102114">
    <property type="entry name" value="Radical SAM enzymes"/>
    <property type="match status" value="1"/>
</dbReference>
<dbReference type="GO" id="GO:0003824">
    <property type="term" value="F:catalytic activity"/>
    <property type="evidence" value="ECO:0007669"/>
    <property type="project" value="InterPro"/>
</dbReference>
<comment type="catalytic activity">
    <reaction evidence="7">
        <text>[mycofactocin precursor peptide]-C-terminal glycyl-L-valyl-L-tyrosine + S-adenosyl-L-methionine = [mycofactocin precursor peptide]-C-terminal glycyl-N-{[2-(4-hydroxyphenyl)ethenyl]-3-methylbutanamide} + 5'-deoxyadenosine + L-methionine + CO2</text>
        <dbReference type="Rhea" id="RHEA:65492"/>
        <dbReference type="Rhea" id="RHEA-COMP:16815"/>
        <dbReference type="Rhea" id="RHEA-COMP:16816"/>
        <dbReference type="ChEBI" id="CHEBI:16526"/>
        <dbReference type="ChEBI" id="CHEBI:17319"/>
        <dbReference type="ChEBI" id="CHEBI:57844"/>
        <dbReference type="ChEBI" id="CHEBI:59789"/>
        <dbReference type="ChEBI" id="CHEBI:156515"/>
        <dbReference type="ChEBI" id="CHEBI:156517"/>
        <dbReference type="EC" id="1.3.98.7"/>
    </reaction>
</comment>
<evidence type="ECO:0000256" key="2">
    <source>
        <dbReference type="ARBA" id="ARBA00022485"/>
    </source>
</evidence>
<name>A0A1I4HU20_9FIRM</name>
<evidence type="ECO:0000259" key="14">
    <source>
        <dbReference type="PROSITE" id="PS51918"/>
    </source>
</evidence>
<dbReference type="STRING" id="29563.SAMN02983006_01190"/>
<evidence type="ECO:0000256" key="1">
    <source>
        <dbReference type="ARBA" id="ARBA00001966"/>
    </source>
</evidence>
<keyword evidence="2" id="KW-0004">4Fe-4S</keyword>
<dbReference type="SMART" id="SM00729">
    <property type="entry name" value="Elp3"/>
    <property type="match status" value="1"/>
</dbReference>
<dbReference type="InterPro" id="IPR058240">
    <property type="entry name" value="rSAM_sf"/>
</dbReference>
<dbReference type="CDD" id="cd01335">
    <property type="entry name" value="Radical_SAM"/>
    <property type="match status" value="1"/>
</dbReference>
<gene>
    <name evidence="15" type="ORF">SAMN02983006_01190</name>
</gene>
<comment type="cofactor">
    <cofactor evidence="1">
        <name>[4Fe-4S] cluster</name>
        <dbReference type="ChEBI" id="CHEBI:49883"/>
    </cofactor>
</comment>
<dbReference type="InterPro" id="IPR050377">
    <property type="entry name" value="Radical_SAM_PqqE_MftC-like"/>
</dbReference>
<dbReference type="PANTHER" id="PTHR11228">
    <property type="entry name" value="RADICAL SAM DOMAIN PROTEIN"/>
    <property type="match status" value="1"/>
</dbReference>
<feature type="domain" description="Radical SAM core" evidence="14">
    <location>
        <begin position="33"/>
        <end position="248"/>
    </location>
</feature>
<dbReference type="Pfam" id="PF13186">
    <property type="entry name" value="SPASM"/>
    <property type="match status" value="1"/>
</dbReference>
<dbReference type="Gene3D" id="3.20.20.70">
    <property type="entry name" value="Aldolase class I"/>
    <property type="match status" value="1"/>
</dbReference>
<dbReference type="InterPro" id="IPR023885">
    <property type="entry name" value="4Fe4S-binding_SPASM_dom"/>
</dbReference>
<reference evidence="15 16" key="1">
    <citation type="submission" date="2016-10" db="EMBL/GenBank/DDBJ databases">
        <authorList>
            <person name="de Groot N.N."/>
        </authorList>
    </citation>
    <scope>NUCLEOTIDE SEQUENCE [LARGE SCALE GENOMIC DNA]</scope>
    <source>
        <strain evidence="15 16">ATCC 51327</strain>
    </source>
</reference>
<evidence type="ECO:0000313" key="16">
    <source>
        <dbReference type="Proteomes" id="UP000199006"/>
    </source>
</evidence>
<comment type="catalytic activity">
    <reaction evidence="8">
        <text>[mycofactocin precursor peptide]-C-terminal glycyl-N-{[2-(4-hydroxyphenyl)ethenyl]-3-methylbutanamide} + AH2 + S-adenosyl-L-methionine = [mycofactocin precursor peptide]-C-terminal glycyl-N-{5-[(4-hydroxyphenyl)methyl]-4,4-dimethyl-2-oxopyrrolidin-3-yl}acetamide + 5'-deoxyadenosine + L-methionine + A + H(+)</text>
        <dbReference type="Rhea" id="RHEA:65500"/>
        <dbReference type="Rhea" id="RHEA-COMP:16816"/>
        <dbReference type="Rhea" id="RHEA-COMP:16818"/>
        <dbReference type="ChEBI" id="CHEBI:13193"/>
        <dbReference type="ChEBI" id="CHEBI:15378"/>
        <dbReference type="ChEBI" id="CHEBI:17319"/>
        <dbReference type="ChEBI" id="CHEBI:17499"/>
        <dbReference type="ChEBI" id="CHEBI:57844"/>
        <dbReference type="ChEBI" id="CHEBI:59789"/>
        <dbReference type="ChEBI" id="CHEBI:156517"/>
        <dbReference type="ChEBI" id="CHEBI:156518"/>
        <dbReference type="EC" id="4.1.99.26"/>
    </reaction>
</comment>
<dbReference type="PIRSF" id="PIRSF037420">
    <property type="entry name" value="PQQ_syn_pqqE"/>
    <property type="match status" value="1"/>
</dbReference>
<evidence type="ECO:0000256" key="9">
    <source>
        <dbReference type="ARBA" id="ARBA00066739"/>
    </source>
</evidence>
<keyword evidence="3" id="KW-0949">S-adenosyl-L-methionine</keyword>
<dbReference type="Pfam" id="PF04055">
    <property type="entry name" value="Radical_SAM"/>
    <property type="match status" value="1"/>
</dbReference>
<dbReference type="NCBIfam" id="TIGR04085">
    <property type="entry name" value="rSAM_more_4Fe4S"/>
    <property type="match status" value="1"/>
</dbReference>
<dbReference type="EC" id="4.1.99.26" evidence="10"/>
<evidence type="ECO:0000256" key="6">
    <source>
        <dbReference type="ARBA" id="ARBA00023014"/>
    </source>
</evidence>
<dbReference type="PANTHER" id="PTHR11228:SF7">
    <property type="entry name" value="PQQA PEPTIDE CYCLASE"/>
    <property type="match status" value="1"/>
</dbReference>
<evidence type="ECO:0000256" key="4">
    <source>
        <dbReference type="ARBA" id="ARBA00022723"/>
    </source>
</evidence>
<dbReference type="FunFam" id="3.20.20.70:FF:000188">
    <property type="entry name" value="Mycofactocin radical SAM maturase MftC"/>
    <property type="match status" value="1"/>
</dbReference>
<dbReference type="GO" id="GO:0051539">
    <property type="term" value="F:4 iron, 4 sulfur cluster binding"/>
    <property type="evidence" value="ECO:0007669"/>
    <property type="project" value="UniProtKB-KW"/>
</dbReference>
<dbReference type="SFLD" id="SFLDS00029">
    <property type="entry name" value="Radical_SAM"/>
    <property type="match status" value="1"/>
</dbReference>
<dbReference type="InterPro" id="IPR006638">
    <property type="entry name" value="Elp3/MiaA/NifB-like_rSAM"/>
</dbReference>
<dbReference type="AlphaFoldDB" id="A0A1I4HU20"/>
<dbReference type="Proteomes" id="UP000199006">
    <property type="component" value="Unassembled WGS sequence"/>
</dbReference>
<dbReference type="OrthoDB" id="7021155at2"/>
<dbReference type="InterPro" id="IPR017200">
    <property type="entry name" value="PqqE-like"/>
</dbReference>
<proteinExistence type="predicted"/>
<keyword evidence="16" id="KW-1185">Reference proteome</keyword>
<evidence type="ECO:0000256" key="8">
    <source>
        <dbReference type="ARBA" id="ARBA00051925"/>
    </source>
</evidence>
<evidence type="ECO:0000256" key="11">
    <source>
        <dbReference type="ARBA" id="ARBA00074337"/>
    </source>
</evidence>
<evidence type="ECO:0000313" key="15">
    <source>
        <dbReference type="EMBL" id="SFL45699.1"/>
    </source>
</evidence>
<organism evidence="15 16">
    <name type="scientific">Halanaerobium salsuginis</name>
    <dbReference type="NCBI Taxonomy" id="29563"/>
    <lineage>
        <taxon>Bacteria</taxon>
        <taxon>Bacillati</taxon>
        <taxon>Bacillota</taxon>
        <taxon>Clostridia</taxon>
        <taxon>Halanaerobiales</taxon>
        <taxon>Halanaerobiaceae</taxon>
        <taxon>Halanaerobium</taxon>
    </lineage>
</organism>
<evidence type="ECO:0000256" key="7">
    <source>
        <dbReference type="ARBA" id="ARBA00051525"/>
    </source>
</evidence>
<keyword evidence="5" id="KW-0408">Iron</keyword>
<dbReference type="GO" id="GO:0046872">
    <property type="term" value="F:metal ion binding"/>
    <property type="evidence" value="ECO:0007669"/>
    <property type="project" value="UniProtKB-KW"/>
</dbReference>
<sequence>MFNLTKMLTNFNTYGDQLRYHKKCQNSITGAREGIGPVVAWNINSQCNLRCKHCYSNSAAEEKKETLTTEAAFNLIEQLADFKVPVLLMSGGEPLLRDDLYLLIAKAKKLGLRVVISSNGTQITPQVAVKLKKLGVSYVGISLDGLPEVNDDFRGKKGAFKAALNGIRNCQKVGQKVGLRFTITKSNYQQLDELFKLIEQEEIPRICFYHLVYSGRGKNIKSAELSSVQKKQVIDQIIAWTKYFINHDNPKEILTVDNHADGPYLYLKLKDQFPSQAAYVYQQLLLSGGNRSGSAIANIDHQGNVYADQFSRFIVLGNIRDKNFAEIWTDQDNNFLNKLRHRQQYLQGKCENCNFLAVCNGNLRARAYAAGDLWGEDPGCYLSEAEIKTKIFN</sequence>
<evidence type="ECO:0000256" key="3">
    <source>
        <dbReference type="ARBA" id="ARBA00022691"/>
    </source>
</evidence>
<dbReference type="CDD" id="cd21123">
    <property type="entry name" value="SPASM_MftC-like"/>
    <property type="match status" value="1"/>
</dbReference>
<dbReference type="EMBL" id="FOTI01000013">
    <property type="protein sequence ID" value="SFL45699.1"/>
    <property type="molecule type" value="Genomic_DNA"/>
</dbReference>
<dbReference type="EC" id="1.3.98.7" evidence="9"/>
<evidence type="ECO:0000256" key="13">
    <source>
        <dbReference type="ARBA" id="ARBA00079192"/>
    </source>
</evidence>
<protein>
    <recommendedName>
        <fullName evidence="11">Mycofactocin maturase MftC</fullName>
        <ecNumber evidence="9">1.3.98.7</ecNumber>
        <ecNumber evidence="10">4.1.99.26</ecNumber>
    </recommendedName>
    <alternativeName>
        <fullName evidence="13">[Mycofactocin precursor peptide]-pyrrolidinone derivative synthase</fullName>
    </alternativeName>
    <alternativeName>
        <fullName evidence="12">[Mycofactocin precursor peptide]-tyrosine decarboxylase</fullName>
    </alternativeName>
</protein>
<dbReference type="InterPro" id="IPR013785">
    <property type="entry name" value="Aldolase_TIM"/>
</dbReference>
<dbReference type="InterPro" id="IPR007197">
    <property type="entry name" value="rSAM"/>
</dbReference>
<evidence type="ECO:0000256" key="10">
    <source>
        <dbReference type="ARBA" id="ARBA00066804"/>
    </source>
</evidence>
<keyword evidence="6" id="KW-0411">Iron-sulfur</keyword>
<accession>A0A1I4HU20</accession>
<evidence type="ECO:0000256" key="12">
    <source>
        <dbReference type="ARBA" id="ARBA00077306"/>
    </source>
</evidence>
<dbReference type="PROSITE" id="PS51918">
    <property type="entry name" value="RADICAL_SAM"/>
    <property type="match status" value="1"/>
</dbReference>